<keyword evidence="1" id="KW-0238">DNA-binding</keyword>
<keyword evidence="3" id="KW-1185">Reference proteome</keyword>
<reference evidence="2 3" key="1">
    <citation type="journal article" date="2020" name="bioRxiv">
        <title>Whole genome comparisons of ergot fungi reveals the divergence and evolution of species within the genus Claviceps are the result of varying mechanisms driving genome evolution and host range expansion.</title>
        <authorList>
            <person name="Wyka S.A."/>
            <person name="Mondo S.J."/>
            <person name="Liu M."/>
            <person name="Dettman J."/>
            <person name="Nalam V."/>
            <person name="Broders K.D."/>
        </authorList>
    </citation>
    <scope>NUCLEOTIDE SEQUENCE [LARGE SCALE GENOMIC DNA]</scope>
    <source>
        <strain evidence="2 3">Clav52</strain>
    </source>
</reference>
<organism evidence="2 3">
    <name type="scientific">Claviceps aff. purpurea</name>
    <dbReference type="NCBI Taxonomy" id="1967640"/>
    <lineage>
        <taxon>Eukaryota</taxon>
        <taxon>Fungi</taxon>
        <taxon>Dikarya</taxon>
        <taxon>Ascomycota</taxon>
        <taxon>Pezizomycotina</taxon>
        <taxon>Sordariomycetes</taxon>
        <taxon>Hypocreomycetidae</taxon>
        <taxon>Hypocreales</taxon>
        <taxon>Clavicipitaceae</taxon>
        <taxon>Claviceps</taxon>
    </lineage>
</organism>
<dbReference type="EMBL" id="SRRH01000380">
    <property type="protein sequence ID" value="KAG6289975.1"/>
    <property type="molecule type" value="Genomic_DNA"/>
</dbReference>
<protein>
    <submittedName>
        <fullName evidence="2">Uncharacterized protein</fullName>
    </submittedName>
</protein>
<dbReference type="SUPFAM" id="SSF47823">
    <property type="entry name" value="lambda integrase-like, N-terminal domain"/>
    <property type="match status" value="1"/>
</dbReference>
<dbReference type="Proteomes" id="UP000707071">
    <property type="component" value="Unassembled WGS sequence"/>
</dbReference>
<comment type="caution">
    <text evidence="2">The sequence shown here is derived from an EMBL/GenBank/DDBJ whole genome shotgun (WGS) entry which is preliminary data.</text>
</comment>
<evidence type="ECO:0000313" key="2">
    <source>
        <dbReference type="EMBL" id="KAG6289975.1"/>
    </source>
</evidence>
<evidence type="ECO:0000313" key="3">
    <source>
        <dbReference type="Proteomes" id="UP000707071"/>
    </source>
</evidence>
<dbReference type="GO" id="GO:0003677">
    <property type="term" value="F:DNA binding"/>
    <property type="evidence" value="ECO:0007669"/>
    <property type="project" value="UniProtKB-KW"/>
</dbReference>
<name>A0A9P7TX58_9HYPO</name>
<dbReference type="Gene3D" id="1.10.150.130">
    <property type="match status" value="1"/>
</dbReference>
<sequence length="123" mass="13794">MYNTAVRSFEAFRSHYSIAPWPASFDFLFAWIVSRAFGRYNGVIRRQTKIQPATISAYLFALRSVHVDLKVPTTDFDDDHMKPFMAGVYSLSPPTPRAGPRTPMAKDMLLHVLGPSAMTAEAP</sequence>
<evidence type="ECO:0000256" key="1">
    <source>
        <dbReference type="ARBA" id="ARBA00023125"/>
    </source>
</evidence>
<accession>A0A9P7TX58</accession>
<proteinExistence type="predicted"/>
<dbReference type="AlphaFoldDB" id="A0A9P7TX58"/>
<gene>
    <name evidence="2" type="ORF">E4U09_004667</name>
</gene>
<dbReference type="InterPro" id="IPR010998">
    <property type="entry name" value="Integrase_recombinase_N"/>
</dbReference>